<dbReference type="Pfam" id="PF01266">
    <property type="entry name" value="DAO"/>
    <property type="match status" value="1"/>
</dbReference>
<comment type="caution">
    <text evidence="10">The sequence shown here is derived from an EMBL/GenBank/DDBJ whole genome shotgun (WGS) entry which is preliminary data.</text>
</comment>
<evidence type="ECO:0000256" key="2">
    <source>
        <dbReference type="ARBA" id="ARBA00022630"/>
    </source>
</evidence>
<dbReference type="InterPro" id="IPR036188">
    <property type="entry name" value="FAD/NAD-bd_sf"/>
</dbReference>
<dbReference type="PANTHER" id="PTHR43104:SF4">
    <property type="entry name" value="L-2-HYDROXYGLUTARATE DEHYDROGENASE, MITOCHONDRIAL"/>
    <property type="match status" value="1"/>
</dbReference>
<feature type="domain" description="FAD dependent oxidoreductase" evidence="9">
    <location>
        <begin position="34"/>
        <end position="419"/>
    </location>
</feature>
<dbReference type="EC" id="1.1.99.2" evidence="7"/>
<dbReference type="GO" id="GO:0047545">
    <property type="term" value="F:(S)-2-hydroxyglutarate dehydrogenase activity"/>
    <property type="evidence" value="ECO:0007669"/>
    <property type="project" value="UniProtKB-EC"/>
</dbReference>
<dbReference type="Gene3D" id="3.30.9.10">
    <property type="entry name" value="D-Amino Acid Oxidase, subunit A, domain 2"/>
    <property type="match status" value="1"/>
</dbReference>
<sequence length="422" mass="45161">MLTKLKKISLSSPTALKFRNLASKSTSSPKENVDCLVIGAGVVGISIARALALKGREVLVVDSASTFGTSTSSRNSQVIHAGIYYPRSSLKAALCVEGRKLMYGYCSERGIPHERVGKLIVAAGEAGVSTLSNLMDRGVENGVEGLRMLDRCEAVEMEPELNCVKALLSPCSGIVDCHSLMLSLLGDAENHGATFSYNSTVIGGHVEGDSLNLQVIGSQELENWDGISVLNPEFVLVPNLVVNSAGLSAIALARRFDGLSSSVIPKPHFARGLYFTLSNTREPPFKHLIYPTPEDGGLGVHVTLDLDGQVKFGPNVEWISGVDDVSSFLDKYDYTVDASQAERFYPAIRKYYPNLKDGSLEPGYSGIRPKVTGPGQSAGDFVIQQGEESHGVPGLVNLFGIESPGLTSCMAIAEYVANRFSK</sequence>
<protein>
    <recommendedName>
        <fullName evidence="8">L-2-hydroxyglutarate dehydrogenase, mitochondrial</fullName>
        <ecNumber evidence="7">1.1.99.2</ecNumber>
    </recommendedName>
</protein>
<accession>A0AAV0L1M5</accession>
<comment type="catalytic activity">
    <reaction evidence="5">
        <text>(S)-2-hydroxyglutarate + A = 2-oxoglutarate + AH2</text>
        <dbReference type="Rhea" id="RHEA:21252"/>
        <dbReference type="ChEBI" id="CHEBI:13193"/>
        <dbReference type="ChEBI" id="CHEBI:16782"/>
        <dbReference type="ChEBI" id="CHEBI:16810"/>
        <dbReference type="ChEBI" id="CHEBI:17499"/>
        <dbReference type="EC" id="1.1.99.2"/>
    </reaction>
</comment>
<dbReference type="InterPro" id="IPR006076">
    <property type="entry name" value="FAD-dep_OxRdtase"/>
</dbReference>
<dbReference type="EMBL" id="CAMGYJ010000006">
    <property type="protein sequence ID" value="CAI0428352.1"/>
    <property type="molecule type" value="Genomic_DNA"/>
</dbReference>
<dbReference type="SUPFAM" id="SSF51905">
    <property type="entry name" value="FAD/NAD(P)-binding domain"/>
    <property type="match status" value="1"/>
</dbReference>
<evidence type="ECO:0000256" key="5">
    <source>
        <dbReference type="ARBA" id="ARBA00036066"/>
    </source>
</evidence>
<comment type="similarity">
    <text evidence="6">Belongs to the L2HGDH family.</text>
</comment>
<evidence type="ECO:0000256" key="1">
    <source>
        <dbReference type="ARBA" id="ARBA00001974"/>
    </source>
</evidence>
<proteinExistence type="inferred from homology"/>
<evidence type="ECO:0000313" key="11">
    <source>
        <dbReference type="Proteomes" id="UP001154282"/>
    </source>
</evidence>
<dbReference type="Gene3D" id="3.50.50.60">
    <property type="entry name" value="FAD/NAD(P)-binding domain"/>
    <property type="match status" value="1"/>
</dbReference>
<evidence type="ECO:0000256" key="6">
    <source>
        <dbReference type="ARBA" id="ARBA00037941"/>
    </source>
</evidence>
<keyword evidence="11" id="KW-1185">Reference proteome</keyword>
<evidence type="ECO:0000256" key="4">
    <source>
        <dbReference type="ARBA" id="ARBA00023002"/>
    </source>
</evidence>
<dbReference type="Proteomes" id="UP001154282">
    <property type="component" value="Unassembled WGS sequence"/>
</dbReference>
<evidence type="ECO:0000256" key="8">
    <source>
        <dbReference type="ARBA" id="ARBA00041137"/>
    </source>
</evidence>
<gene>
    <name evidence="10" type="ORF">LITE_LOCUS21604</name>
</gene>
<evidence type="ECO:0000256" key="3">
    <source>
        <dbReference type="ARBA" id="ARBA00022827"/>
    </source>
</evidence>
<keyword evidence="2" id="KW-0285">Flavoprotein</keyword>
<keyword evidence="3" id="KW-0274">FAD</keyword>
<reference evidence="10" key="1">
    <citation type="submission" date="2022-08" db="EMBL/GenBank/DDBJ databases">
        <authorList>
            <person name="Gutierrez-Valencia J."/>
        </authorList>
    </citation>
    <scope>NUCLEOTIDE SEQUENCE</scope>
</reference>
<dbReference type="PANTHER" id="PTHR43104">
    <property type="entry name" value="L-2-HYDROXYGLUTARATE DEHYDROGENASE, MITOCHONDRIAL"/>
    <property type="match status" value="1"/>
</dbReference>
<evidence type="ECO:0000259" key="9">
    <source>
        <dbReference type="Pfam" id="PF01266"/>
    </source>
</evidence>
<comment type="cofactor">
    <cofactor evidence="1">
        <name>FAD</name>
        <dbReference type="ChEBI" id="CHEBI:57692"/>
    </cofactor>
</comment>
<keyword evidence="4" id="KW-0560">Oxidoreductase</keyword>
<organism evidence="10 11">
    <name type="scientific">Linum tenue</name>
    <dbReference type="NCBI Taxonomy" id="586396"/>
    <lineage>
        <taxon>Eukaryota</taxon>
        <taxon>Viridiplantae</taxon>
        <taxon>Streptophyta</taxon>
        <taxon>Embryophyta</taxon>
        <taxon>Tracheophyta</taxon>
        <taxon>Spermatophyta</taxon>
        <taxon>Magnoliopsida</taxon>
        <taxon>eudicotyledons</taxon>
        <taxon>Gunneridae</taxon>
        <taxon>Pentapetalae</taxon>
        <taxon>rosids</taxon>
        <taxon>fabids</taxon>
        <taxon>Malpighiales</taxon>
        <taxon>Linaceae</taxon>
        <taxon>Linum</taxon>
    </lineage>
</organism>
<name>A0AAV0L1M5_9ROSI</name>
<evidence type="ECO:0000313" key="10">
    <source>
        <dbReference type="EMBL" id="CAI0428352.1"/>
    </source>
</evidence>
<dbReference type="AlphaFoldDB" id="A0AAV0L1M5"/>
<evidence type="ECO:0000256" key="7">
    <source>
        <dbReference type="ARBA" id="ARBA00038878"/>
    </source>
</evidence>